<gene>
    <name evidence="4" type="primary">LOC100181352</name>
</gene>
<keyword evidence="5" id="KW-1185">Reference proteome</keyword>
<proteinExistence type="predicted"/>
<sequence length="266" mass="28613">MKGTIIILMVASLFAVSLALRCNSGFVTTMNGRHLSGSVYEQDCPPETSKSCLTATAEMSMGESTSTKVYLGSCSSECSDEDASCDELLRSMRGQEEEGEEVTGFNITNCSLDCCNSSDLCNPTFSQNISIPEAGPNQRKCYTGLRQTSPSRGLLFDDTQAVTCPVNEQFGSDTSCLLASLVISDGTPQNTGSMILTQCQPTVVCESFTCDIVMQFVPENIRGMVKSCDMNCCNGDLCNKNSASALQHPLATMLTALLLWFSAQYL</sequence>
<protein>
    <submittedName>
        <fullName evidence="4">Uncharacterized LOC100181352</fullName>
    </submittedName>
</protein>
<feature type="signal peptide" evidence="3">
    <location>
        <begin position="1"/>
        <end position="19"/>
    </location>
</feature>
<dbReference type="PANTHER" id="PTHR10036:SF3">
    <property type="entry name" value="PROTEIN SLEEPLESS-RELATED"/>
    <property type="match status" value="1"/>
</dbReference>
<dbReference type="GeneTree" id="ENSGT00530000065430"/>
<dbReference type="EMBL" id="EAAA01001949">
    <property type="status" value="NOT_ANNOTATED_CDS"/>
    <property type="molecule type" value="Genomic_DNA"/>
</dbReference>
<dbReference type="GeneID" id="100181352"/>
<name>F6VWY9_CIOIN</name>
<dbReference type="Ensembl" id="ENSCINT00000015671.3">
    <property type="protein sequence ID" value="ENSCINP00000015671.3"/>
    <property type="gene ID" value="ENSCING00000007649.3"/>
</dbReference>
<dbReference type="HOGENOM" id="CLU_1057521_0_0_1"/>
<evidence type="ECO:0000313" key="5">
    <source>
        <dbReference type="Proteomes" id="UP000008144"/>
    </source>
</evidence>
<dbReference type="InParanoid" id="F6VWY9"/>
<dbReference type="Proteomes" id="UP000008144">
    <property type="component" value="Chromosome 4"/>
</dbReference>
<accession>A0A1W2WMN1</accession>
<reference evidence="4" key="3">
    <citation type="submission" date="2025-08" db="UniProtKB">
        <authorList>
            <consortium name="Ensembl"/>
        </authorList>
    </citation>
    <scope>IDENTIFICATION</scope>
</reference>
<accession>F6VWY9</accession>
<dbReference type="OMA" id="FTCDIVM"/>
<feature type="chain" id="PRO_5014090297" evidence="3">
    <location>
        <begin position="20"/>
        <end position="266"/>
    </location>
</feature>
<keyword evidence="1 3" id="KW-0732">Signal</keyword>
<dbReference type="AlphaFoldDB" id="F6VWY9"/>
<evidence type="ECO:0000313" key="4">
    <source>
        <dbReference type="Ensembl" id="ENSCINP00000015671.3"/>
    </source>
</evidence>
<dbReference type="PANTHER" id="PTHR10036">
    <property type="entry name" value="CD59 GLYCOPROTEIN"/>
    <property type="match status" value="1"/>
</dbReference>
<evidence type="ECO:0000256" key="2">
    <source>
        <dbReference type="ARBA" id="ARBA00023157"/>
    </source>
</evidence>
<dbReference type="RefSeq" id="XP_002131796.1">
    <property type="nucleotide sequence ID" value="XM_002131760.4"/>
</dbReference>
<reference evidence="4" key="4">
    <citation type="submission" date="2025-09" db="UniProtKB">
        <authorList>
            <consortium name="Ensembl"/>
        </authorList>
    </citation>
    <scope>IDENTIFICATION</scope>
</reference>
<keyword evidence="2" id="KW-1015">Disulfide bond</keyword>
<evidence type="ECO:0000256" key="1">
    <source>
        <dbReference type="ARBA" id="ARBA00022729"/>
    </source>
</evidence>
<organism evidence="4 5">
    <name type="scientific">Ciona intestinalis</name>
    <name type="common">Transparent sea squirt</name>
    <name type="synonym">Ascidia intestinalis</name>
    <dbReference type="NCBI Taxonomy" id="7719"/>
    <lineage>
        <taxon>Eukaryota</taxon>
        <taxon>Metazoa</taxon>
        <taxon>Chordata</taxon>
        <taxon>Tunicata</taxon>
        <taxon>Ascidiacea</taxon>
        <taxon>Phlebobranchia</taxon>
        <taxon>Cionidae</taxon>
        <taxon>Ciona</taxon>
    </lineage>
</organism>
<reference evidence="5" key="1">
    <citation type="journal article" date="2002" name="Science">
        <title>The draft genome of Ciona intestinalis: insights into chordate and vertebrate origins.</title>
        <authorList>
            <person name="Dehal P."/>
            <person name="Satou Y."/>
            <person name="Campbell R.K."/>
            <person name="Chapman J."/>
            <person name="Degnan B."/>
            <person name="De Tomaso A."/>
            <person name="Davidson B."/>
            <person name="Di Gregorio A."/>
            <person name="Gelpke M."/>
            <person name="Goodstein D.M."/>
            <person name="Harafuji N."/>
            <person name="Hastings K.E."/>
            <person name="Ho I."/>
            <person name="Hotta K."/>
            <person name="Huang W."/>
            <person name="Kawashima T."/>
            <person name="Lemaire P."/>
            <person name="Martinez D."/>
            <person name="Meinertzhagen I.A."/>
            <person name="Necula S."/>
            <person name="Nonaka M."/>
            <person name="Putnam N."/>
            <person name="Rash S."/>
            <person name="Saiga H."/>
            <person name="Satake M."/>
            <person name="Terry A."/>
            <person name="Yamada L."/>
            <person name="Wang H.G."/>
            <person name="Awazu S."/>
            <person name="Azumi K."/>
            <person name="Boore J."/>
            <person name="Branno M."/>
            <person name="Chin-Bow S."/>
            <person name="DeSantis R."/>
            <person name="Doyle S."/>
            <person name="Francino P."/>
            <person name="Keys D.N."/>
            <person name="Haga S."/>
            <person name="Hayashi H."/>
            <person name="Hino K."/>
            <person name="Imai K.S."/>
            <person name="Inaba K."/>
            <person name="Kano S."/>
            <person name="Kobayashi K."/>
            <person name="Kobayashi M."/>
            <person name="Lee B.I."/>
            <person name="Makabe K.W."/>
            <person name="Manohar C."/>
            <person name="Matassi G."/>
            <person name="Medina M."/>
            <person name="Mochizuki Y."/>
            <person name="Mount S."/>
            <person name="Morishita T."/>
            <person name="Miura S."/>
            <person name="Nakayama A."/>
            <person name="Nishizaka S."/>
            <person name="Nomoto H."/>
            <person name="Ohta F."/>
            <person name="Oishi K."/>
            <person name="Rigoutsos I."/>
            <person name="Sano M."/>
            <person name="Sasaki A."/>
            <person name="Sasakura Y."/>
            <person name="Shoguchi E."/>
            <person name="Shin-i T."/>
            <person name="Spagnuolo A."/>
            <person name="Stainier D."/>
            <person name="Suzuki M.M."/>
            <person name="Tassy O."/>
            <person name="Takatori N."/>
            <person name="Tokuoka M."/>
            <person name="Yagi K."/>
            <person name="Yoshizaki F."/>
            <person name="Wada S."/>
            <person name="Zhang C."/>
            <person name="Hyatt P.D."/>
            <person name="Larimer F."/>
            <person name="Detter C."/>
            <person name="Doggett N."/>
            <person name="Glavina T."/>
            <person name="Hawkins T."/>
            <person name="Richardson P."/>
            <person name="Lucas S."/>
            <person name="Kohara Y."/>
            <person name="Levine M."/>
            <person name="Satoh N."/>
            <person name="Rokhsar D.S."/>
        </authorList>
    </citation>
    <scope>NUCLEOTIDE SEQUENCE [LARGE SCALE GENOMIC DNA]</scope>
</reference>
<evidence type="ECO:0000256" key="3">
    <source>
        <dbReference type="SAM" id="SignalP"/>
    </source>
</evidence>
<dbReference type="KEGG" id="cin:100181352"/>
<reference evidence="4" key="2">
    <citation type="journal article" date="2008" name="Genome Biol.">
        <title>Improved genome assembly and evidence-based global gene model set for the chordate Ciona intestinalis: new insight into intron and operon populations.</title>
        <authorList>
            <person name="Satou Y."/>
            <person name="Mineta K."/>
            <person name="Ogasawara M."/>
            <person name="Sasakura Y."/>
            <person name="Shoguchi E."/>
            <person name="Ueno K."/>
            <person name="Yamada L."/>
            <person name="Matsumoto J."/>
            <person name="Wasserscheid J."/>
            <person name="Dewar K."/>
            <person name="Wiley G.B."/>
            <person name="Macmil S.L."/>
            <person name="Roe B.A."/>
            <person name="Zeller R.W."/>
            <person name="Hastings K.E."/>
            <person name="Lemaire P."/>
            <person name="Lindquist E."/>
            <person name="Endo T."/>
            <person name="Hotta K."/>
            <person name="Inaba K."/>
        </authorList>
    </citation>
    <scope>NUCLEOTIDE SEQUENCE [LARGE SCALE GENOMIC DNA]</scope>
    <source>
        <strain evidence="4">wild type</strain>
    </source>
</reference>